<accession>A0ABT9N8P5</accession>
<dbReference type="EMBL" id="JAUSQW010000001">
    <property type="protein sequence ID" value="MDP9800082.1"/>
    <property type="molecule type" value="Genomic_DNA"/>
</dbReference>
<comment type="caution">
    <text evidence="1">The sequence shown here is derived from an EMBL/GenBank/DDBJ whole genome shotgun (WGS) entry which is preliminary data.</text>
</comment>
<name>A0ABT9N8P5_9ACTO</name>
<evidence type="ECO:0000313" key="1">
    <source>
        <dbReference type="EMBL" id="MDP9800082.1"/>
    </source>
</evidence>
<protein>
    <recommendedName>
        <fullName evidence="3">Restriction endonuclease</fullName>
    </recommendedName>
</protein>
<dbReference type="RefSeq" id="WP_307013938.1">
    <property type="nucleotide sequence ID" value="NZ_JAUSQW010000001.1"/>
</dbReference>
<sequence>MTEQGIIARELDIAAKVLEDLAGADVDAIDIKSVEREEAPFLAKIVSKLSPMVGNLMEQRIASILNQGSSEGFSWKRQDPGFPDAVLIDEQTVEAVAGYEIKAWFVLSTEITGRFRESLNLLRGKNVNVVIVAWCLSNMVFGQPKVLGTLVVSGEELAQSRDSHYHNPPYYLTIEPNDTTARTANLQQSNVNGYRLQEDRSDPISVKRARERSYIAADPHTPEKQEEAQQLMAELGYRLDTNFAKIDRVENQDVEDFKTEILDQEYLGRTFRKWKTVFADLSSKNDGKRANAEKTIERLYGLMATEEPKATGSRETEGAH</sequence>
<organism evidence="1 2">
    <name type="scientific">Arcanobacterium wilhelmae</name>
    <dbReference type="NCBI Taxonomy" id="1803177"/>
    <lineage>
        <taxon>Bacteria</taxon>
        <taxon>Bacillati</taxon>
        <taxon>Actinomycetota</taxon>
        <taxon>Actinomycetes</taxon>
        <taxon>Actinomycetales</taxon>
        <taxon>Actinomycetaceae</taxon>
        <taxon>Arcanobacterium</taxon>
    </lineage>
</organism>
<keyword evidence="2" id="KW-1185">Reference proteome</keyword>
<gene>
    <name evidence="1" type="ORF">J2S49_000158</name>
</gene>
<proteinExistence type="predicted"/>
<dbReference type="Proteomes" id="UP001235966">
    <property type="component" value="Unassembled WGS sequence"/>
</dbReference>
<evidence type="ECO:0008006" key="3">
    <source>
        <dbReference type="Google" id="ProtNLM"/>
    </source>
</evidence>
<reference evidence="1 2" key="1">
    <citation type="submission" date="2023-07" db="EMBL/GenBank/DDBJ databases">
        <title>Sequencing the genomes of 1000 actinobacteria strains.</title>
        <authorList>
            <person name="Klenk H.-P."/>
        </authorList>
    </citation>
    <scope>NUCLEOTIDE SEQUENCE [LARGE SCALE GENOMIC DNA]</scope>
    <source>
        <strain evidence="1 2">DSM 102162</strain>
    </source>
</reference>
<evidence type="ECO:0000313" key="2">
    <source>
        <dbReference type="Proteomes" id="UP001235966"/>
    </source>
</evidence>